<evidence type="ECO:0000313" key="1">
    <source>
        <dbReference type="EMBL" id="GKY89434.1"/>
    </source>
</evidence>
<accession>A0ABQ5LWS6</accession>
<gene>
    <name evidence="1" type="ORF">STA1M1_33030</name>
</gene>
<keyword evidence="2" id="KW-1185">Reference proteome</keyword>
<proteinExistence type="predicted"/>
<sequence>MQIELLAGCERQALVVEHEDPGGILKQALLRRRWGLIRALGKNGLTAAGQANKGGMNFVHYGIAPDLACSLCALSARQPSRHGGAML</sequence>
<name>A0ABQ5LWS6_9RHOB</name>
<evidence type="ECO:0000313" key="2">
    <source>
        <dbReference type="Proteomes" id="UP001144205"/>
    </source>
</evidence>
<comment type="caution">
    <text evidence="1">The sequence shown here is derived from an EMBL/GenBank/DDBJ whole genome shotgun (WGS) entry which is preliminary data.</text>
</comment>
<protein>
    <submittedName>
        <fullName evidence="1">Uncharacterized protein</fullName>
    </submittedName>
</protein>
<dbReference type="Proteomes" id="UP001144205">
    <property type="component" value="Unassembled WGS sequence"/>
</dbReference>
<dbReference type="EMBL" id="BROH01000012">
    <property type="protein sequence ID" value="GKY89434.1"/>
    <property type="molecule type" value="Genomic_DNA"/>
</dbReference>
<organism evidence="1 2">
    <name type="scientific">Sinisalibacter aestuarii</name>
    <dbReference type="NCBI Taxonomy" id="2949426"/>
    <lineage>
        <taxon>Bacteria</taxon>
        <taxon>Pseudomonadati</taxon>
        <taxon>Pseudomonadota</taxon>
        <taxon>Alphaproteobacteria</taxon>
        <taxon>Rhodobacterales</taxon>
        <taxon>Roseobacteraceae</taxon>
        <taxon>Sinisalibacter</taxon>
    </lineage>
</organism>
<reference evidence="1" key="1">
    <citation type="journal article" date="2023" name="Int. J. Syst. Evol. Microbiol.">
        <title>Sinisalibacter aestuarii sp. nov., isolated from estuarine sediment of the Arakawa River.</title>
        <authorList>
            <person name="Arafat S.T."/>
            <person name="Hirano S."/>
            <person name="Sato A."/>
            <person name="Takeuchi K."/>
            <person name="Yasuda T."/>
            <person name="Terahara T."/>
            <person name="Hamada M."/>
            <person name="Kobayashi T."/>
        </authorList>
    </citation>
    <scope>NUCLEOTIDE SEQUENCE</scope>
    <source>
        <strain evidence="1">B-399</strain>
    </source>
</reference>